<name>A0A401UFM0_9BACT</name>
<evidence type="ECO:0000259" key="3">
    <source>
        <dbReference type="PROSITE" id="PS50076"/>
    </source>
</evidence>
<dbReference type="PRINTS" id="PR00625">
    <property type="entry name" value="JDOMAIN"/>
</dbReference>
<dbReference type="EMBL" id="BHXQ01000012">
    <property type="protein sequence ID" value="GCC53701.1"/>
    <property type="molecule type" value="Genomic_DNA"/>
</dbReference>
<evidence type="ECO:0000256" key="2">
    <source>
        <dbReference type="SAM" id="MobiDB-lite"/>
    </source>
</evidence>
<dbReference type="OrthoDB" id="1495940at2"/>
<dbReference type="Pfam" id="PF00226">
    <property type="entry name" value="DnaJ"/>
    <property type="match status" value="1"/>
</dbReference>
<gene>
    <name evidence="4" type="ORF">SanaruYs_39460</name>
</gene>
<dbReference type="CDD" id="cd06257">
    <property type="entry name" value="DnaJ"/>
    <property type="match status" value="1"/>
</dbReference>
<organism evidence="4 5">
    <name type="scientific">Chryseotalea sanaruensis</name>
    <dbReference type="NCBI Taxonomy" id="2482724"/>
    <lineage>
        <taxon>Bacteria</taxon>
        <taxon>Pseudomonadati</taxon>
        <taxon>Bacteroidota</taxon>
        <taxon>Cytophagia</taxon>
        <taxon>Cytophagales</taxon>
        <taxon>Chryseotaleaceae</taxon>
        <taxon>Chryseotalea</taxon>
    </lineage>
</organism>
<sequence>MDKNYYQILGLPTTCSDDEIKKAYRKLAIKFHPDKNSNDKYFEERFKELQEAYDVLSDPTKRRDYDIRFAKKTEQSTRTKSTDTKREQGTTPESLATDIEAAFRKLKWAESEQINYTELLKYIDSILNDNLVTQLLKIGDIKSNERIVDAISGLFKFLVKNDIKQYMPLLVKLSGANNELITKLHKIEKEEIRKEETAKIFTAFKWVAGIAIVIWIIYMANSEDSSSSTSNYTYNPKSVIDTAPEMIEKVSKYAGNKLKTGDSPYNNYFGKGVYDKDYLNQLEVKNGQSLDVIVCLTEYYGSKRTIRNEYIRAGESFTMTNIPNGTYYLKSFYGKDWNPDTLLYNARLKGFFDTSSGFSVSDEFNDLLKMEQNEKSYSIYSVTLYPVEGGNMESRNITASDFFKE</sequence>
<dbReference type="SUPFAM" id="SSF46565">
    <property type="entry name" value="Chaperone J-domain"/>
    <property type="match status" value="1"/>
</dbReference>
<accession>A0A401UFM0</accession>
<dbReference type="GO" id="GO:0036503">
    <property type="term" value="P:ERAD pathway"/>
    <property type="evidence" value="ECO:0007669"/>
    <property type="project" value="TreeGrafter"/>
</dbReference>
<dbReference type="Proteomes" id="UP000288227">
    <property type="component" value="Unassembled WGS sequence"/>
</dbReference>
<keyword evidence="5" id="KW-1185">Reference proteome</keyword>
<dbReference type="Gene3D" id="1.10.287.110">
    <property type="entry name" value="DnaJ domain"/>
    <property type="match status" value="1"/>
</dbReference>
<dbReference type="InterPro" id="IPR036869">
    <property type="entry name" value="J_dom_sf"/>
</dbReference>
<dbReference type="PANTHER" id="PTHR44360">
    <property type="entry name" value="DNAJ HOMOLOG SUBFAMILY B MEMBER 9"/>
    <property type="match status" value="1"/>
</dbReference>
<dbReference type="RefSeq" id="WP_127124356.1">
    <property type="nucleotide sequence ID" value="NZ_BHXQ01000012.1"/>
</dbReference>
<feature type="region of interest" description="Disordered" evidence="2">
    <location>
        <begin position="73"/>
        <end position="93"/>
    </location>
</feature>
<evidence type="ECO:0000313" key="5">
    <source>
        <dbReference type="Proteomes" id="UP000288227"/>
    </source>
</evidence>
<feature type="compositionally biased region" description="Basic and acidic residues" evidence="2">
    <location>
        <begin position="73"/>
        <end position="88"/>
    </location>
</feature>
<dbReference type="InterPro" id="IPR018253">
    <property type="entry name" value="DnaJ_domain_CS"/>
</dbReference>
<dbReference type="InterPro" id="IPR051948">
    <property type="entry name" value="Hsp70_co-chaperone_J-domain"/>
</dbReference>
<comment type="caution">
    <text evidence="4">The sequence shown here is derived from an EMBL/GenBank/DDBJ whole genome shotgun (WGS) entry which is preliminary data.</text>
</comment>
<protein>
    <recommendedName>
        <fullName evidence="3">J domain-containing protein</fullName>
    </recommendedName>
</protein>
<dbReference type="GO" id="GO:0051087">
    <property type="term" value="F:protein-folding chaperone binding"/>
    <property type="evidence" value="ECO:0007669"/>
    <property type="project" value="TreeGrafter"/>
</dbReference>
<dbReference type="AlphaFoldDB" id="A0A401UFM0"/>
<keyword evidence="1" id="KW-0143">Chaperone</keyword>
<evidence type="ECO:0000313" key="4">
    <source>
        <dbReference type="EMBL" id="GCC53701.1"/>
    </source>
</evidence>
<evidence type="ECO:0000256" key="1">
    <source>
        <dbReference type="ARBA" id="ARBA00023186"/>
    </source>
</evidence>
<dbReference type="SMART" id="SM00271">
    <property type="entry name" value="DnaJ"/>
    <property type="match status" value="1"/>
</dbReference>
<dbReference type="InterPro" id="IPR001623">
    <property type="entry name" value="DnaJ_domain"/>
</dbReference>
<dbReference type="PANTHER" id="PTHR44360:SF1">
    <property type="entry name" value="DNAJ HOMOLOG SUBFAMILY B MEMBER 9"/>
    <property type="match status" value="1"/>
</dbReference>
<dbReference type="PROSITE" id="PS00636">
    <property type="entry name" value="DNAJ_1"/>
    <property type="match status" value="1"/>
</dbReference>
<dbReference type="PROSITE" id="PS50076">
    <property type="entry name" value="DNAJ_2"/>
    <property type="match status" value="1"/>
</dbReference>
<feature type="domain" description="J" evidence="3">
    <location>
        <begin position="4"/>
        <end position="69"/>
    </location>
</feature>
<reference evidence="4 5" key="1">
    <citation type="submission" date="2018-11" db="EMBL/GenBank/DDBJ databases">
        <title>Chryseotalea sanarue gen. nov., sp., nov., a member of the family Cytophagaceae, isolated from a brackish lake in Hamamatsu Japan.</title>
        <authorList>
            <person name="Maejima Y."/>
            <person name="Iino T."/>
            <person name="Muraguchi Y."/>
            <person name="Fukuda K."/>
            <person name="Ohkuma M."/>
            <person name="Moriuchi R."/>
            <person name="Dohra H."/>
            <person name="Kimbara K."/>
            <person name="Shintani M."/>
        </authorList>
    </citation>
    <scope>NUCLEOTIDE SEQUENCE [LARGE SCALE GENOMIC DNA]</scope>
    <source>
        <strain evidence="4 5">Ys</strain>
    </source>
</reference>
<dbReference type="GO" id="GO:0051787">
    <property type="term" value="F:misfolded protein binding"/>
    <property type="evidence" value="ECO:0007669"/>
    <property type="project" value="TreeGrafter"/>
</dbReference>
<proteinExistence type="predicted"/>